<evidence type="ECO:0000313" key="3">
    <source>
        <dbReference type="EMBL" id="ERT09761.1"/>
    </source>
</evidence>
<dbReference type="EMBL" id="AUZM01000002">
    <property type="protein sequence ID" value="ERT09761.1"/>
    <property type="molecule type" value="Genomic_DNA"/>
</dbReference>
<feature type="signal peptide" evidence="1">
    <location>
        <begin position="1"/>
        <end position="22"/>
    </location>
</feature>
<reference evidence="3 4" key="1">
    <citation type="journal article" date="2013" name="Front. Microbiol.">
        <title>Comparative genomic analyses of the cyanobacterium, Lyngbya aestuarii BL J, a powerful hydrogen producer.</title>
        <authorList>
            <person name="Kothari A."/>
            <person name="Vaughn M."/>
            <person name="Garcia-Pichel F."/>
        </authorList>
    </citation>
    <scope>NUCLEOTIDE SEQUENCE [LARGE SCALE GENOMIC DNA]</scope>
    <source>
        <strain evidence="3 4">BL J</strain>
    </source>
</reference>
<dbReference type="OrthoDB" id="561399at2"/>
<organism evidence="3 4">
    <name type="scientific">Lyngbya aestuarii BL J</name>
    <dbReference type="NCBI Taxonomy" id="1348334"/>
    <lineage>
        <taxon>Bacteria</taxon>
        <taxon>Bacillati</taxon>
        <taxon>Cyanobacteriota</taxon>
        <taxon>Cyanophyceae</taxon>
        <taxon>Oscillatoriophycideae</taxon>
        <taxon>Oscillatoriales</taxon>
        <taxon>Microcoleaceae</taxon>
        <taxon>Lyngbya</taxon>
    </lineage>
</organism>
<evidence type="ECO:0000313" key="4">
    <source>
        <dbReference type="Proteomes" id="UP000017127"/>
    </source>
</evidence>
<sequence>MKLRILTAIFLFPLAWTEPVFAETSPGQHFDSLTAQNSIILAQNPSITLGEAADLVSEWLDAKSRIFAPPFDRRTLEQFTTGELYQDTLKSIDFLIENDGYYEYGVQKVETVERFAAAGNKATIEVKVTEDTTFYQNGEVKDSNFNTQKVRYKLEYRDGIWKIANFQVLN</sequence>
<dbReference type="AlphaFoldDB" id="U7QTK2"/>
<dbReference type="Proteomes" id="UP000017127">
    <property type="component" value="Unassembled WGS sequence"/>
</dbReference>
<evidence type="ECO:0000259" key="2">
    <source>
        <dbReference type="Pfam" id="PF13355"/>
    </source>
</evidence>
<comment type="caution">
    <text evidence="3">The sequence shown here is derived from an EMBL/GenBank/DDBJ whole genome shotgun (WGS) entry which is preliminary data.</text>
</comment>
<dbReference type="Pfam" id="PF13355">
    <property type="entry name" value="ARC6-like_IMS"/>
    <property type="match status" value="1"/>
</dbReference>
<keyword evidence="1" id="KW-0732">Signal</keyword>
<gene>
    <name evidence="3" type="ORF">M595_0415</name>
</gene>
<feature type="domain" description="Plastid division protein CDP1-like IMS" evidence="2">
    <location>
        <begin position="52"/>
        <end position="164"/>
    </location>
</feature>
<protein>
    <recommendedName>
        <fullName evidence="2">Plastid division protein CDP1-like IMS domain-containing protein</fullName>
    </recommendedName>
</protein>
<feature type="chain" id="PRO_5004687822" description="Plastid division protein CDP1-like IMS domain-containing protein" evidence="1">
    <location>
        <begin position="23"/>
        <end position="170"/>
    </location>
</feature>
<accession>U7QTK2</accession>
<proteinExistence type="predicted"/>
<dbReference type="RefSeq" id="WP_023064258.1">
    <property type="nucleotide sequence ID" value="NZ_AUZM01000002.1"/>
</dbReference>
<name>U7QTK2_9CYAN</name>
<evidence type="ECO:0000256" key="1">
    <source>
        <dbReference type="SAM" id="SignalP"/>
    </source>
</evidence>
<keyword evidence="4" id="KW-1185">Reference proteome</keyword>
<dbReference type="PATRIC" id="fig|1348334.3.peg.411"/>
<dbReference type="InterPro" id="IPR025344">
    <property type="entry name" value="CDP1-like_IMS"/>
</dbReference>